<feature type="transmembrane region" description="Helical" evidence="1">
    <location>
        <begin position="35"/>
        <end position="52"/>
    </location>
</feature>
<dbReference type="EMBL" id="VVXK01000001">
    <property type="protein sequence ID" value="KAA2372247.1"/>
    <property type="molecule type" value="Genomic_DNA"/>
</dbReference>
<dbReference type="AlphaFoldDB" id="A0A5B3GFP8"/>
<accession>A0A5B3GFP8</accession>
<keyword evidence="1" id="KW-1133">Transmembrane helix</keyword>
<reference evidence="2 3" key="1">
    <citation type="journal article" date="2019" name="Nat. Med.">
        <title>A library of human gut bacterial isolates paired with longitudinal multiomics data enables mechanistic microbiome research.</title>
        <authorList>
            <person name="Poyet M."/>
            <person name="Groussin M."/>
            <person name="Gibbons S.M."/>
            <person name="Avila-Pacheco J."/>
            <person name="Jiang X."/>
            <person name="Kearney S.M."/>
            <person name="Perrotta A.R."/>
            <person name="Berdy B."/>
            <person name="Zhao S."/>
            <person name="Lieberman T.D."/>
            <person name="Swanson P.K."/>
            <person name="Smith M."/>
            <person name="Roesemann S."/>
            <person name="Alexander J.E."/>
            <person name="Rich S.A."/>
            <person name="Livny J."/>
            <person name="Vlamakis H."/>
            <person name="Clish C."/>
            <person name="Bullock K."/>
            <person name="Deik A."/>
            <person name="Scott J."/>
            <person name="Pierce K.A."/>
            <person name="Xavier R.J."/>
            <person name="Alm E.J."/>
        </authorList>
    </citation>
    <scope>NUCLEOTIDE SEQUENCE [LARGE SCALE GENOMIC DNA]</scope>
    <source>
        <strain evidence="2 3">BIOML-A2</strain>
    </source>
</reference>
<sequence>MEIEKVIRILTVFLVVAAFAVKVATHLMFPQSPHGFNLPIAIVLLLCLTNIWRKTGKQEENSNE</sequence>
<keyword evidence="1" id="KW-0472">Membrane</keyword>
<evidence type="ECO:0000256" key="1">
    <source>
        <dbReference type="SAM" id="Phobius"/>
    </source>
</evidence>
<dbReference type="GeneID" id="92757247"/>
<keyword evidence="1" id="KW-0812">Transmembrane</keyword>
<evidence type="ECO:0000313" key="3">
    <source>
        <dbReference type="Proteomes" id="UP000323567"/>
    </source>
</evidence>
<gene>
    <name evidence="2" type="ORF">F2Y13_01995</name>
</gene>
<name>A0A5B3GFP8_9BACT</name>
<dbReference type="Proteomes" id="UP000323567">
    <property type="component" value="Unassembled WGS sequence"/>
</dbReference>
<comment type="caution">
    <text evidence="2">The sequence shown here is derived from an EMBL/GenBank/DDBJ whole genome shotgun (WGS) entry which is preliminary data.</text>
</comment>
<protein>
    <submittedName>
        <fullName evidence="2">Uncharacterized protein</fullName>
    </submittedName>
</protein>
<feature type="transmembrane region" description="Helical" evidence="1">
    <location>
        <begin position="7"/>
        <end position="29"/>
    </location>
</feature>
<evidence type="ECO:0000313" key="2">
    <source>
        <dbReference type="EMBL" id="KAA2372247.1"/>
    </source>
</evidence>
<proteinExistence type="predicted"/>
<dbReference type="RefSeq" id="WP_015546528.1">
    <property type="nucleotide sequence ID" value="NZ_CATXTW010000026.1"/>
</dbReference>
<organism evidence="2 3">
    <name type="scientific">Alistipes shahii</name>
    <dbReference type="NCBI Taxonomy" id="328814"/>
    <lineage>
        <taxon>Bacteria</taxon>
        <taxon>Pseudomonadati</taxon>
        <taxon>Bacteroidota</taxon>
        <taxon>Bacteroidia</taxon>
        <taxon>Bacteroidales</taxon>
        <taxon>Rikenellaceae</taxon>
        <taxon>Alistipes</taxon>
    </lineage>
</organism>